<feature type="signal peptide" evidence="1">
    <location>
        <begin position="1"/>
        <end position="25"/>
    </location>
</feature>
<gene>
    <name evidence="2" type="ORF">Nepgr_025354</name>
</gene>
<comment type="caution">
    <text evidence="2">The sequence shown here is derived from an EMBL/GenBank/DDBJ whole genome shotgun (WGS) entry which is preliminary data.</text>
</comment>
<reference evidence="2" key="1">
    <citation type="submission" date="2023-05" db="EMBL/GenBank/DDBJ databases">
        <title>Nepenthes gracilis genome sequencing.</title>
        <authorList>
            <person name="Fukushima K."/>
        </authorList>
    </citation>
    <scope>NUCLEOTIDE SEQUENCE</scope>
    <source>
        <strain evidence="2">SING2019-196</strain>
    </source>
</reference>
<dbReference type="Proteomes" id="UP001279734">
    <property type="component" value="Unassembled WGS sequence"/>
</dbReference>
<keyword evidence="3" id="KW-1185">Reference proteome</keyword>
<keyword evidence="1" id="KW-0732">Signal</keyword>
<dbReference type="AlphaFoldDB" id="A0AAD3T7M2"/>
<organism evidence="2 3">
    <name type="scientific">Nepenthes gracilis</name>
    <name type="common">Slender pitcher plant</name>
    <dbReference type="NCBI Taxonomy" id="150966"/>
    <lineage>
        <taxon>Eukaryota</taxon>
        <taxon>Viridiplantae</taxon>
        <taxon>Streptophyta</taxon>
        <taxon>Embryophyta</taxon>
        <taxon>Tracheophyta</taxon>
        <taxon>Spermatophyta</taxon>
        <taxon>Magnoliopsida</taxon>
        <taxon>eudicotyledons</taxon>
        <taxon>Gunneridae</taxon>
        <taxon>Pentapetalae</taxon>
        <taxon>Caryophyllales</taxon>
        <taxon>Nepenthaceae</taxon>
        <taxon>Nepenthes</taxon>
    </lineage>
</organism>
<sequence>MVRLVLRLCLINCSWYGLELHLVDAETMLNAGCWLHHDSLLKGDAELQKPLLKPSHLHILVLPIGINTLWIQLVAEGQTSVGAYLLALLLVFCIWCG</sequence>
<accession>A0AAD3T7M2</accession>
<protein>
    <submittedName>
        <fullName evidence="2">Uncharacterized protein</fullName>
    </submittedName>
</protein>
<evidence type="ECO:0000313" key="2">
    <source>
        <dbReference type="EMBL" id="GMH23511.1"/>
    </source>
</evidence>
<proteinExistence type="predicted"/>
<evidence type="ECO:0000256" key="1">
    <source>
        <dbReference type="SAM" id="SignalP"/>
    </source>
</evidence>
<feature type="chain" id="PRO_5041919889" evidence="1">
    <location>
        <begin position="26"/>
        <end position="97"/>
    </location>
</feature>
<dbReference type="EMBL" id="BSYO01000026">
    <property type="protein sequence ID" value="GMH23511.1"/>
    <property type="molecule type" value="Genomic_DNA"/>
</dbReference>
<name>A0AAD3T7M2_NEPGR</name>
<evidence type="ECO:0000313" key="3">
    <source>
        <dbReference type="Proteomes" id="UP001279734"/>
    </source>
</evidence>